<protein>
    <recommendedName>
        <fullName evidence="1">SET domain-containing protein</fullName>
    </recommendedName>
</protein>
<reference evidence="2 3" key="1">
    <citation type="submission" date="2022-09" db="EMBL/GenBank/DDBJ databases">
        <authorList>
            <person name="Palmer J.M."/>
        </authorList>
    </citation>
    <scope>NUCLEOTIDE SEQUENCE [LARGE SCALE GENOMIC DNA]</scope>
    <source>
        <strain evidence="2 3">DSM 7382</strain>
    </source>
</reference>
<dbReference type="PROSITE" id="PS50280">
    <property type="entry name" value="SET"/>
    <property type="match status" value="1"/>
</dbReference>
<feature type="domain" description="SET" evidence="1">
    <location>
        <begin position="94"/>
        <end position="249"/>
    </location>
</feature>
<accession>A0AAW0FHW2</accession>
<keyword evidence="3" id="KW-1185">Reference proteome</keyword>
<proteinExistence type="predicted"/>
<evidence type="ECO:0000259" key="1">
    <source>
        <dbReference type="PROSITE" id="PS50280"/>
    </source>
</evidence>
<dbReference type="InterPro" id="IPR046341">
    <property type="entry name" value="SET_dom_sf"/>
</dbReference>
<dbReference type="AlphaFoldDB" id="A0AAW0FHW2"/>
<name>A0AAW0FHW2_9APHY</name>
<dbReference type="CDD" id="cd20071">
    <property type="entry name" value="SET_SMYD"/>
    <property type="match status" value="1"/>
</dbReference>
<dbReference type="InterPro" id="IPR011990">
    <property type="entry name" value="TPR-like_helical_dom_sf"/>
</dbReference>
<organism evidence="2 3">
    <name type="scientific">Cerrena zonata</name>
    <dbReference type="NCBI Taxonomy" id="2478898"/>
    <lineage>
        <taxon>Eukaryota</taxon>
        <taxon>Fungi</taxon>
        <taxon>Dikarya</taxon>
        <taxon>Basidiomycota</taxon>
        <taxon>Agaricomycotina</taxon>
        <taxon>Agaricomycetes</taxon>
        <taxon>Polyporales</taxon>
        <taxon>Cerrenaceae</taxon>
        <taxon>Cerrena</taxon>
    </lineage>
</organism>
<dbReference type="PANTHER" id="PTHR47332">
    <property type="entry name" value="SET DOMAIN-CONTAINING PROTEIN 5"/>
    <property type="match status" value="1"/>
</dbReference>
<evidence type="ECO:0000313" key="3">
    <source>
        <dbReference type="Proteomes" id="UP001385951"/>
    </source>
</evidence>
<dbReference type="Gene3D" id="2.170.270.10">
    <property type="entry name" value="SET domain"/>
    <property type="match status" value="1"/>
</dbReference>
<sequence>MKGFFRRKLFAKAETETTPQGKIKIPSEPLSLEVPETKTDVKVQDDSKPNIFFCTMPPHNVDRPNEPETECMLRIGMKEHILSIPGFPEPVPTSDPTRYVIKPVKGGGIGLVATMNIDVGELIVAERPLTLSTMTVPATGSSSVQQPTELQRMMIERLREKEYEEYFALNNCKGYTRPHVTGIADTNAVCIGSLPGYDKECAAVCKVISRVRHSCCCNAVWVFHLESFTIQLRAVLPIKKGKEITISWGEITDPRVDRQKYLLEKYKFECTCTACATESPESDQARAEAVSKSHANECSDDSALERWVDDPTLPDDLIISECHKMIDIYDKEQLYSTELWAVWYQRIVKAYCTLKDKKNARKWAERAAKLSRAHVLHDAGWDAVAKDPKNTDWWGARASARTRNRIRTESPKLEAIHFEKDIGGNGLVELQPIFTSTGRRGR</sequence>
<dbReference type="SMART" id="SM00317">
    <property type="entry name" value="SET"/>
    <property type="match status" value="1"/>
</dbReference>
<dbReference type="Proteomes" id="UP001385951">
    <property type="component" value="Unassembled WGS sequence"/>
</dbReference>
<dbReference type="SUPFAM" id="SSF82199">
    <property type="entry name" value="SET domain"/>
    <property type="match status" value="1"/>
</dbReference>
<dbReference type="Gene3D" id="1.25.40.10">
    <property type="entry name" value="Tetratricopeptide repeat domain"/>
    <property type="match status" value="1"/>
</dbReference>
<dbReference type="InterPro" id="IPR001214">
    <property type="entry name" value="SET_dom"/>
</dbReference>
<gene>
    <name evidence="2" type="ORF">QCA50_016591</name>
</gene>
<dbReference type="PANTHER" id="PTHR47332:SF4">
    <property type="entry name" value="SET DOMAIN-CONTAINING PROTEIN 5"/>
    <property type="match status" value="1"/>
</dbReference>
<dbReference type="EMBL" id="JASBNA010000050">
    <property type="protein sequence ID" value="KAK7680351.1"/>
    <property type="molecule type" value="Genomic_DNA"/>
</dbReference>
<dbReference type="InterPro" id="IPR053185">
    <property type="entry name" value="SET_domain_protein"/>
</dbReference>
<comment type="caution">
    <text evidence="2">The sequence shown here is derived from an EMBL/GenBank/DDBJ whole genome shotgun (WGS) entry which is preliminary data.</text>
</comment>
<evidence type="ECO:0000313" key="2">
    <source>
        <dbReference type="EMBL" id="KAK7680351.1"/>
    </source>
</evidence>
<dbReference type="Pfam" id="PF00856">
    <property type="entry name" value="SET"/>
    <property type="match status" value="1"/>
</dbReference>